<dbReference type="STRING" id="1367849.GCA_000518585_04359"/>
<dbReference type="CDD" id="cd02108">
    <property type="entry name" value="bact_SO_family_Moco"/>
    <property type="match status" value="1"/>
</dbReference>
<dbReference type="PROSITE" id="PS51318">
    <property type="entry name" value="TAT"/>
    <property type="match status" value="1"/>
</dbReference>
<dbReference type="Proteomes" id="UP000298545">
    <property type="component" value="Plasmid pAlCFBP5473"/>
</dbReference>
<dbReference type="EMBL" id="CP072170">
    <property type="protein sequence ID" value="QYA10553.1"/>
    <property type="molecule type" value="Genomic_DNA"/>
</dbReference>
<keyword evidence="6" id="KW-1185">Reference proteome</keyword>
<dbReference type="Gene3D" id="3.90.420.10">
    <property type="entry name" value="Oxidoreductase, molybdopterin-binding domain"/>
    <property type="match status" value="1"/>
</dbReference>
<sequence length="258" mass="28798">MSRLITRRRFLIGSTLTASALGLSGCDALVQNDKVQTTLKLAEGLTKRAQRLLIGDNTLAREYTLADISPGFRANGTSMPDGAQYHQLLSTQFLQWQLEVGGLVERPIKFSLATLKAMPARSQITRHDCVEGWSAIGQWTGVPLAAVLDKVSLKPEARYIVFYCADEYEKTLDGSGWYYESIDLVDAFHPQTILAHSMNGRDLEVAHGAPLRLRVERQLGYKQAKYLMRIEAVADFSNLYGGNGGFWEDRGYEWYAGI</sequence>
<proteinExistence type="predicted"/>
<evidence type="ECO:0000313" key="3">
    <source>
        <dbReference type="EMBL" id="QCJ00559.1"/>
    </source>
</evidence>
<keyword evidence="1" id="KW-0732">Signal</keyword>
<geneLocation type="plasmid" evidence="3">
    <name>pAlCFBP5473</name>
</geneLocation>
<keyword evidence="3" id="KW-0614">Plasmid</keyword>
<evidence type="ECO:0000313" key="4">
    <source>
        <dbReference type="EMBL" id="QYA10553.1"/>
    </source>
</evidence>
<gene>
    <name evidence="3" type="ORF">CFBP5473_21375</name>
    <name evidence="4" type="ORF">J5285_25505</name>
</gene>
<dbReference type="AlphaFoldDB" id="A0A4D7DVX2"/>
<organism evidence="3 5">
    <name type="scientific">Agrobacterium larrymoorei</name>
    <dbReference type="NCBI Taxonomy" id="160699"/>
    <lineage>
        <taxon>Bacteria</taxon>
        <taxon>Pseudomonadati</taxon>
        <taxon>Pseudomonadota</taxon>
        <taxon>Alphaproteobacteria</taxon>
        <taxon>Hyphomicrobiales</taxon>
        <taxon>Rhizobiaceae</taxon>
        <taxon>Rhizobium/Agrobacterium group</taxon>
        <taxon>Agrobacterium</taxon>
    </lineage>
</organism>
<dbReference type="SUPFAM" id="SSF56524">
    <property type="entry name" value="Oxidoreductase molybdopterin-binding domain"/>
    <property type="match status" value="1"/>
</dbReference>
<dbReference type="KEGG" id="alf:CFBP5473_21375"/>
<feature type="signal peptide" evidence="1">
    <location>
        <begin position="1"/>
        <end position="20"/>
    </location>
</feature>
<dbReference type="InterPro" id="IPR006311">
    <property type="entry name" value="TAT_signal"/>
</dbReference>
<dbReference type="Proteomes" id="UP000826513">
    <property type="component" value="Plasmid unnamed1"/>
</dbReference>
<dbReference type="InterPro" id="IPR000572">
    <property type="entry name" value="OxRdtase_Mopterin-bd_dom"/>
</dbReference>
<evidence type="ECO:0000259" key="2">
    <source>
        <dbReference type="Pfam" id="PF00174"/>
    </source>
</evidence>
<reference evidence="3 5" key="1">
    <citation type="submission" date="2019-04" db="EMBL/GenBank/DDBJ databases">
        <title>Complete genome sequence of Agrobacterium larrymoorei CFBP5473.</title>
        <authorList>
            <person name="Haryono M."/>
            <person name="Chou L."/>
            <person name="Lin Y.-C."/>
            <person name="Lai E.-M."/>
            <person name="Kuo C.-H."/>
        </authorList>
    </citation>
    <scope>NUCLEOTIDE SEQUENCE [LARGE SCALE GENOMIC DNA]</scope>
    <source>
        <strain evidence="3 5">CFBP5473</strain>
        <plasmid evidence="3">pAlCFBP5473</plasmid>
        <plasmid evidence="5">palcfbp5473</plasmid>
    </source>
</reference>
<dbReference type="PANTHER" id="PTHR43032">
    <property type="entry name" value="PROTEIN-METHIONINE-SULFOXIDE REDUCTASE"/>
    <property type="match status" value="1"/>
</dbReference>
<evidence type="ECO:0000313" key="6">
    <source>
        <dbReference type="Proteomes" id="UP000826513"/>
    </source>
</evidence>
<dbReference type="OrthoDB" id="9795587at2"/>
<evidence type="ECO:0000313" key="5">
    <source>
        <dbReference type="Proteomes" id="UP000298545"/>
    </source>
</evidence>
<accession>A0A4D7DVX2</accession>
<evidence type="ECO:0000256" key="1">
    <source>
        <dbReference type="SAM" id="SignalP"/>
    </source>
</evidence>
<reference evidence="4 6" key="2">
    <citation type="submission" date="2021-03" db="EMBL/GenBank/DDBJ databases">
        <title>Rapid diversification of plasmids in a genus of pathogenic and nitrogen fixing bacteria.</title>
        <authorList>
            <person name="Weisberg A.J."/>
            <person name="Miller M."/>
            <person name="Ream W."/>
            <person name="Grunwald N.J."/>
            <person name="Chang J.H."/>
        </authorList>
    </citation>
    <scope>NUCLEOTIDE SEQUENCE [LARGE SCALE GENOMIC DNA]</scope>
    <source>
        <strain evidence="4 6">AF3.44</strain>
        <plasmid evidence="4 6">unnamed1</plasmid>
    </source>
</reference>
<geneLocation type="plasmid" evidence="4 6">
    <name>unnamed1</name>
</geneLocation>
<dbReference type="InterPro" id="IPR036374">
    <property type="entry name" value="OxRdtase_Mopterin-bd_sf"/>
</dbReference>
<protein>
    <submittedName>
        <fullName evidence="3">Molybdopterin-binding protein</fullName>
    </submittedName>
</protein>
<geneLocation type="plasmid" evidence="5">
    <name>palcfbp5473</name>
</geneLocation>
<dbReference type="EMBL" id="CP039693">
    <property type="protein sequence ID" value="QCJ00559.1"/>
    <property type="molecule type" value="Genomic_DNA"/>
</dbReference>
<dbReference type="PANTHER" id="PTHR43032:SF2">
    <property type="entry name" value="BLL0505 PROTEIN"/>
    <property type="match status" value="1"/>
</dbReference>
<dbReference type="PROSITE" id="PS51257">
    <property type="entry name" value="PROKAR_LIPOPROTEIN"/>
    <property type="match status" value="1"/>
</dbReference>
<dbReference type="Pfam" id="PF00174">
    <property type="entry name" value="Oxidored_molyb"/>
    <property type="match status" value="1"/>
</dbReference>
<feature type="chain" id="PRO_5044606407" evidence="1">
    <location>
        <begin position="21"/>
        <end position="258"/>
    </location>
</feature>
<name>A0A4D7DVX2_9HYPH</name>
<dbReference type="RefSeq" id="WP_027676875.1">
    <property type="nucleotide sequence ID" value="NZ_CP039693.1"/>
</dbReference>
<feature type="domain" description="Oxidoreductase molybdopterin-binding" evidence="2">
    <location>
        <begin position="95"/>
        <end position="234"/>
    </location>
</feature>